<dbReference type="Pfam" id="PF07506">
    <property type="entry name" value="RepB"/>
    <property type="match status" value="1"/>
</dbReference>
<gene>
    <name evidence="2" type="ORF">SAMN04488115_11819</name>
</gene>
<dbReference type="RefSeq" id="WP_103875512.1">
    <property type="nucleotide sequence ID" value="NZ_FNUY01000018.1"/>
</dbReference>
<evidence type="ECO:0000313" key="2">
    <source>
        <dbReference type="EMBL" id="SEG81362.1"/>
    </source>
</evidence>
<dbReference type="OrthoDB" id="7632576at2"/>
<feature type="domain" description="ParB-like N-terminal" evidence="1">
    <location>
        <begin position="17"/>
        <end position="107"/>
    </location>
</feature>
<proteinExistence type="predicted"/>
<dbReference type="AlphaFoldDB" id="A0A1H6D7V9"/>
<sequence>MIETGNPMRIAFEPDCITVRIASLLPVRPPRASVKASRKYQQIRTSVIEIGLVEQPVIARINGNSESFLLLDGHVRVEILKDLGKTEVECLVSTDDESFTFNKRVSRLSAAQEHAMILKAIARGVSNEKIARALSLHVNSVRRKATLLDGVCHEVVSMLKDTMCPMAVFEILKRMKPLRQLEATELMIAANNFTAAYATALLAGTPTNELAGERKSKKVRGVTPEAMAKMEKELARLQESMAEIQETYGKDHLQLTVVKGYLGKLLGNPRVVRYLLQNRPEYLEHFQAIADAASFADRAA</sequence>
<keyword evidence="3" id="KW-1185">Reference proteome</keyword>
<dbReference type="SMART" id="SM00470">
    <property type="entry name" value="ParB"/>
    <property type="match status" value="1"/>
</dbReference>
<dbReference type="InterPro" id="IPR036086">
    <property type="entry name" value="ParB/Sulfiredoxin_sf"/>
</dbReference>
<dbReference type="SUPFAM" id="SSF110849">
    <property type="entry name" value="ParB/Sulfiredoxin"/>
    <property type="match status" value="1"/>
</dbReference>
<evidence type="ECO:0000259" key="1">
    <source>
        <dbReference type="SMART" id="SM00470"/>
    </source>
</evidence>
<accession>A0A1H6D7V9</accession>
<protein>
    <submittedName>
        <fullName evidence="2">RepB plasmid partitioning protein</fullName>
    </submittedName>
</protein>
<dbReference type="EMBL" id="FNUY01000018">
    <property type="protein sequence ID" value="SEG81362.1"/>
    <property type="molecule type" value="Genomic_DNA"/>
</dbReference>
<dbReference type="InterPro" id="IPR003115">
    <property type="entry name" value="ParB_N"/>
</dbReference>
<name>A0A1H6D7V9_9HYPH</name>
<reference evidence="2 3" key="1">
    <citation type="submission" date="2016-10" db="EMBL/GenBank/DDBJ databases">
        <authorList>
            <person name="de Groot N.N."/>
        </authorList>
    </citation>
    <scope>NUCLEOTIDE SEQUENCE [LARGE SCALE GENOMIC DNA]</scope>
    <source>
        <strain evidence="2 3">DSM 26656</strain>
    </source>
</reference>
<dbReference type="SUPFAM" id="SSF109709">
    <property type="entry name" value="KorB DNA-binding domain-like"/>
    <property type="match status" value="1"/>
</dbReference>
<dbReference type="Proteomes" id="UP000236743">
    <property type="component" value="Unassembled WGS sequence"/>
</dbReference>
<organism evidence="2 3">
    <name type="scientific">Bosea lathyri</name>
    <dbReference type="NCBI Taxonomy" id="1036778"/>
    <lineage>
        <taxon>Bacteria</taxon>
        <taxon>Pseudomonadati</taxon>
        <taxon>Pseudomonadota</taxon>
        <taxon>Alphaproteobacteria</taxon>
        <taxon>Hyphomicrobiales</taxon>
        <taxon>Boseaceae</taxon>
        <taxon>Bosea</taxon>
    </lineage>
</organism>
<evidence type="ECO:0000313" key="3">
    <source>
        <dbReference type="Proteomes" id="UP000236743"/>
    </source>
</evidence>
<dbReference type="Gene3D" id="3.90.1530.10">
    <property type="entry name" value="Conserved hypothetical protein from pyrococcus furiosus pfu- 392566-001, ParB domain"/>
    <property type="match status" value="1"/>
</dbReference>
<dbReference type="InterPro" id="IPR011111">
    <property type="entry name" value="Plasmid_RepB"/>
</dbReference>